<evidence type="ECO:0000259" key="2">
    <source>
        <dbReference type="Pfam" id="PF01590"/>
    </source>
</evidence>
<evidence type="ECO:0000313" key="3">
    <source>
        <dbReference type="EMBL" id="BDD10291.1"/>
    </source>
</evidence>
<feature type="transmembrane region" description="Helical" evidence="1">
    <location>
        <begin position="56"/>
        <end position="76"/>
    </location>
</feature>
<accession>A0AAU9CMK1</accession>
<evidence type="ECO:0000256" key="1">
    <source>
        <dbReference type="SAM" id="Phobius"/>
    </source>
</evidence>
<dbReference type="Proteomes" id="UP001348817">
    <property type="component" value="Chromosome"/>
</dbReference>
<keyword evidence="1" id="KW-0812">Transmembrane</keyword>
<organism evidence="3 4">
    <name type="scientific">Fulvitalea axinellae</name>
    <dbReference type="NCBI Taxonomy" id="1182444"/>
    <lineage>
        <taxon>Bacteria</taxon>
        <taxon>Pseudomonadati</taxon>
        <taxon>Bacteroidota</taxon>
        <taxon>Cytophagia</taxon>
        <taxon>Cytophagales</taxon>
        <taxon>Persicobacteraceae</taxon>
        <taxon>Fulvitalea</taxon>
    </lineage>
</organism>
<gene>
    <name evidence="3" type="ORF">FUAX_27230</name>
</gene>
<sequence>MKKLFSKLAVGLFFLYVVGMCGVLWFLSDLPQRILAEIPMGVAETEMLESVLRDGFFVTAGTLLVGATVLLFLLLAKTGEAKKEIVYVDRISNKKDVEKSEKKSKKKKTTDIDEFRESVRSGGGDAEDMLSRLCKTLDAVQGVVYQTEEFEGKRYAVSHAAYAFSMPESERLRFEFGEGVVGQVAKEGNPLNVENVPEGHMLVRSGLGEASPQHLYVTPIRVDGKVSGVLEVASFRKLDNNDRAMVDAASELLLDSAETEAV</sequence>
<feature type="transmembrane region" description="Helical" evidence="1">
    <location>
        <begin position="7"/>
        <end position="27"/>
    </location>
</feature>
<dbReference type="InterPro" id="IPR029016">
    <property type="entry name" value="GAF-like_dom_sf"/>
</dbReference>
<protein>
    <recommendedName>
        <fullName evidence="2">GAF domain-containing protein</fullName>
    </recommendedName>
</protein>
<keyword evidence="1" id="KW-0472">Membrane</keyword>
<keyword evidence="1" id="KW-1133">Transmembrane helix</keyword>
<dbReference type="EMBL" id="AP025314">
    <property type="protein sequence ID" value="BDD10291.1"/>
    <property type="molecule type" value="Genomic_DNA"/>
</dbReference>
<name>A0AAU9CMK1_9BACT</name>
<feature type="domain" description="GAF" evidence="2">
    <location>
        <begin position="129"/>
        <end position="252"/>
    </location>
</feature>
<dbReference type="AlphaFoldDB" id="A0AAU9CMK1"/>
<dbReference type="InterPro" id="IPR003018">
    <property type="entry name" value="GAF"/>
</dbReference>
<keyword evidence="4" id="KW-1185">Reference proteome</keyword>
<dbReference type="SUPFAM" id="SSF55781">
    <property type="entry name" value="GAF domain-like"/>
    <property type="match status" value="1"/>
</dbReference>
<reference evidence="3 4" key="1">
    <citation type="submission" date="2021-12" db="EMBL/GenBank/DDBJ databases">
        <title>Genome sequencing of bacteria with rrn-lacking chromosome and rrn-plasmid.</title>
        <authorList>
            <person name="Anda M."/>
            <person name="Iwasaki W."/>
        </authorList>
    </citation>
    <scope>NUCLEOTIDE SEQUENCE [LARGE SCALE GENOMIC DNA]</scope>
    <source>
        <strain evidence="3 4">DSM 100852</strain>
    </source>
</reference>
<dbReference type="Gene3D" id="3.30.450.40">
    <property type="match status" value="1"/>
</dbReference>
<dbReference type="KEGG" id="fax:FUAX_27230"/>
<proteinExistence type="predicted"/>
<dbReference type="Pfam" id="PF01590">
    <property type="entry name" value="GAF"/>
    <property type="match status" value="1"/>
</dbReference>
<evidence type="ECO:0000313" key="4">
    <source>
        <dbReference type="Proteomes" id="UP001348817"/>
    </source>
</evidence>
<dbReference type="RefSeq" id="WP_338391858.1">
    <property type="nucleotide sequence ID" value="NZ_AP025314.1"/>
</dbReference>